<organism evidence="2 3">
    <name type="scientific">Stylophora pistillata</name>
    <name type="common">Smooth cauliflower coral</name>
    <dbReference type="NCBI Taxonomy" id="50429"/>
    <lineage>
        <taxon>Eukaryota</taxon>
        <taxon>Metazoa</taxon>
        <taxon>Cnidaria</taxon>
        <taxon>Anthozoa</taxon>
        <taxon>Hexacorallia</taxon>
        <taxon>Scleractinia</taxon>
        <taxon>Astrocoeniina</taxon>
        <taxon>Pocilloporidae</taxon>
        <taxon>Stylophora</taxon>
    </lineage>
</organism>
<sequence>MIAINVQRQKSLLLPASACDGKKGILSRIKLFRLDHNSIPRCKWLKNNMNEICGIPPRSKFNDEESTAVLRLIIEQERLLKTPANPVLNINSDKLKRLPPLNGKMQDSLDQFDPHRSQRKHRPGDDIVLSRPTLLKGKECRALEEPASLGKPKVPEIYSTPKIARPRDRERPRASYGRLAPSRSSSTETNTRIRSRSMEEATEECNDLTFSATDEVLERPTNPTPLENEDDFRNNQEIAARTSCSQSACDDSEDDKVNTQRVIASYIN</sequence>
<proteinExistence type="predicted"/>
<reference evidence="3" key="1">
    <citation type="journal article" date="2017" name="bioRxiv">
        <title>Comparative analysis of the genomes of Stylophora pistillata and Acropora digitifera provides evidence for extensive differences between species of corals.</title>
        <authorList>
            <person name="Voolstra C.R."/>
            <person name="Li Y."/>
            <person name="Liew Y.J."/>
            <person name="Baumgarten S."/>
            <person name="Zoccola D."/>
            <person name="Flot J.-F."/>
            <person name="Tambutte S."/>
            <person name="Allemand D."/>
            <person name="Aranda M."/>
        </authorList>
    </citation>
    <scope>NUCLEOTIDE SEQUENCE [LARGE SCALE GENOMIC DNA]</scope>
</reference>
<keyword evidence="3" id="KW-1185">Reference proteome</keyword>
<evidence type="ECO:0000313" key="2">
    <source>
        <dbReference type="EMBL" id="PFX30715.1"/>
    </source>
</evidence>
<accession>A0A2B4SQP3</accession>
<dbReference type="EMBL" id="LSMT01000046">
    <property type="protein sequence ID" value="PFX30715.1"/>
    <property type="molecule type" value="Genomic_DNA"/>
</dbReference>
<comment type="caution">
    <text evidence="2">The sequence shown here is derived from an EMBL/GenBank/DDBJ whole genome shotgun (WGS) entry which is preliminary data.</text>
</comment>
<evidence type="ECO:0000313" key="3">
    <source>
        <dbReference type="Proteomes" id="UP000225706"/>
    </source>
</evidence>
<gene>
    <name evidence="2" type="ORF">AWC38_SpisGene4476</name>
</gene>
<dbReference type="Proteomes" id="UP000225706">
    <property type="component" value="Unassembled WGS sequence"/>
</dbReference>
<protein>
    <submittedName>
        <fullName evidence="2">Uncharacterized protein</fullName>
    </submittedName>
</protein>
<dbReference type="AlphaFoldDB" id="A0A2B4SQP3"/>
<feature type="region of interest" description="Disordered" evidence="1">
    <location>
        <begin position="98"/>
        <end position="131"/>
    </location>
</feature>
<feature type="compositionally biased region" description="Polar residues" evidence="1">
    <location>
        <begin position="182"/>
        <end position="192"/>
    </location>
</feature>
<evidence type="ECO:0000256" key="1">
    <source>
        <dbReference type="SAM" id="MobiDB-lite"/>
    </source>
</evidence>
<dbReference type="OrthoDB" id="5961311at2759"/>
<feature type="region of interest" description="Disordered" evidence="1">
    <location>
        <begin position="146"/>
        <end position="258"/>
    </location>
</feature>
<name>A0A2B4SQP3_STYPI</name>